<dbReference type="InterPro" id="IPR003673">
    <property type="entry name" value="CoA-Trfase_fam_III"/>
</dbReference>
<evidence type="ECO:0000313" key="5">
    <source>
        <dbReference type="Proteomes" id="UP000234331"/>
    </source>
</evidence>
<accession>A0A2I2KR60</accession>
<dbReference type="Gene3D" id="3.40.50.10540">
    <property type="entry name" value="Crotonobetainyl-coa:carnitine coa-transferase, domain 1"/>
    <property type="match status" value="3"/>
</dbReference>
<dbReference type="GO" id="GO:0008111">
    <property type="term" value="F:alpha-methylacyl-CoA racemase activity"/>
    <property type="evidence" value="ECO:0007669"/>
    <property type="project" value="UniProtKB-EC"/>
</dbReference>
<dbReference type="Gene3D" id="3.30.1540.10">
    <property type="entry name" value="formyl-coa transferase, domain 3"/>
    <property type="match status" value="2"/>
</dbReference>
<dbReference type="GO" id="GO:0016740">
    <property type="term" value="F:transferase activity"/>
    <property type="evidence" value="ECO:0007669"/>
    <property type="project" value="UniProtKB-KW"/>
</dbReference>
<sequence>MDGPLAGIRVLDVTQGMPGAIVTMLLCDYGCEVVKVEPPRPVSFANPARATWDRGKRSIVLDLAVADTADTADREVLRRLVAGADVVLVDPALPDEAAVAAGLDADGVAAANPGAVHARLTALGPYEEADPMAARDIIAAARLGVFAESPGHRDGPIYPGHPGITYGTAFVALLSILASLRRRVRTGAGDRLEVGFEDGVLGVMTMNWSCERAPSFIAYKGRTGTLDLGHRRLLLRRFACADGMVQVHTGAVGAFGRAMTAFGLAGEISPAEGPAEMATELTDADLALLAERLPPFFHARTVDGVCELLWKHEVACLPVQPPGAAFTDPQVRHAGIIDTVDDPELGRIRIVGPVIRFAGTPGAVRGAAPARDADGAALRRDGWSAPGLGHPELPSPVPPALSGPGPQAGGPPLSGLRVVEFGSWFASPYGNRLLADLGADVIKVETLAGDPQRALPDPYEGGNHGKRAVCVNLKDPRARPVLDALLASADVVQHNMRPGAAERLGLDYDSARALRPDIVYGYSPGFGSTGPKAQLQSFAPLVGGMVGLMHLFAGEGNEPHTGFGNEDYYNGLLSAASILMALIHRERGGPGQFVELPQLHSSILVTSEWFVGEGRARSLLPVLNHEQTGAGPFHRVYQCLDGWLLVVCDTADERAACVGAVAAGDPERLADLRAALADGHAGAARVEEALAYLLTGDLAENWEGRLRAAGVPCAVAGEASWLQPFLHDDKMIAEGRVAEIEHPRFGPARIIGQVFRRPDVPAPSGRGPNLGEHTAEILTELGFGPRVAELLAAGVLGEPG</sequence>
<feature type="compositionally biased region" description="Basic and acidic residues" evidence="3">
    <location>
        <begin position="371"/>
        <end position="382"/>
    </location>
</feature>
<dbReference type="EC" id="5.1.99.4" evidence="4"/>
<keyword evidence="2" id="KW-0808">Transferase</keyword>
<keyword evidence="5" id="KW-1185">Reference proteome</keyword>
<gene>
    <name evidence="4" type="ORF">FRACA_2220006</name>
</gene>
<dbReference type="AlphaFoldDB" id="A0A2I2KR60"/>
<dbReference type="Pfam" id="PF02515">
    <property type="entry name" value="CoA_transf_3"/>
    <property type="match status" value="2"/>
</dbReference>
<keyword evidence="4" id="KW-0413">Isomerase</keyword>
<dbReference type="InterPro" id="IPR050509">
    <property type="entry name" value="CoA-transferase_III"/>
</dbReference>
<evidence type="ECO:0000313" key="4">
    <source>
        <dbReference type="EMBL" id="SNQ48139.1"/>
    </source>
</evidence>
<dbReference type="InterPro" id="IPR044855">
    <property type="entry name" value="CoA-Trfase_III_dom3_sf"/>
</dbReference>
<feature type="region of interest" description="Disordered" evidence="3">
    <location>
        <begin position="364"/>
        <end position="411"/>
    </location>
</feature>
<dbReference type="OrthoDB" id="9797653at2"/>
<name>A0A2I2KR60_9ACTN</name>
<dbReference type="RefSeq" id="WP_101831866.1">
    <property type="nucleotide sequence ID" value="NZ_FZMO01000138.1"/>
</dbReference>
<dbReference type="PANTHER" id="PTHR48228">
    <property type="entry name" value="SUCCINYL-COA--D-CITRAMALATE COA-TRANSFERASE"/>
    <property type="match status" value="1"/>
</dbReference>
<reference evidence="4 5" key="1">
    <citation type="submission" date="2017-06" db="EMBL/GenBank/DDBJ databases">
        <authorList>
            <person name="Kim H.J."/>
            <person name="Triplett B.A."/>
        </authorList>
    </citation>
    <scope>NUCLEOTIDE SEQUENCE [LARGE SCALE GENOMIC DNA]</scope>
    <source>
        <strain evidence="4">FRACA_ARgP5</strain>
    </source>
</reference>
<evidence type="ECO:0000256" key="3">
    <source>
        <dbReference type="SAM" id="MobiDB-lite"/>
    </source>
</evidence>
<organism evidence="4 5">
    <name type="scientific">Frankia canadensis</name>
    <dbReference type="NCBI Taxonomy" id="1836972"/>
    <lineage>
        <taxon>Bacteria</taxon>
        <taxon>Bacillati</taxon>
        <taxon>Actinomycetota</taxon>
        <taxon>Actinomycetes</taxon>
        <taxon>Frankiales</taxon>
        <taxon>Frankiaceae</taxon>
        <taxon>Frankia</taxon>
    </lineage>
</organism>
<dbReference type="EMBL" id="FZMO01000138">
    <property type="protein sequence ID" value="SNQ48139.1"/>
    <property type="molecule type" value="Genomic_DNA"/>
</dbReference>
<comment type="similarity">
    <text evidence="1">Belongs to the CoA-transferase III family.</text>
</comment>
<protein>
    <submittedName>
        <fullName evidence="4">Putative Alpha-methylacyl-CoA racemase</fullName>
        <ecNumber evidence="4">5.1.99.4</ecNumber>
    </submittedName>
</protein>
<dbReference type="PANTHER" id="PTHR48228:SF6">
    <property type="entry name" value="L-CARNITINE COA-TRANSFERASE"/>
    <property type="match status" value="1"/>
</dbReference>
<evidence type="ECO:0000256" key="2">
    <source>
        <dbReference type="ARBA" id="ARBA00022679"/>
    </source>
</evidence>
<proteinExistence type="inferred from homology"/>
<evidence type="ECO:0000256" key="1">
    <source>
        <dbReference type="ARBA" id="ARBA00008383"/>
    </source>
</evidence>
<dbReference type="Proteomes" id="UP000234331">
    <property type="component" value="Unassembled WGS sequence"/>
</dbReference>
<dbReference type="InterPro" id="IPR023606">
    <property type="entry name" value="CoA-Trfase_III_dom_1_sf"/>
</dbReference>
<dbReference type="SUPFAM" id="SSF89796">
    <property type="entry name" value="CoA-transferase family III (CaiB/BaiF)"/>
    <property type="match status" value="2"/>
</dbReference>